<dbReference type="SUPFAM" id="SSF46689">
    <property type="entry name" value="Homeodomain-like"/>
    <property type="match status" value="1"/>
</dbReference>
<dbReference type="InterPro" id="IPR017930">
    <property type="entry name" value="Myb_dom"/>
</dbReference>
<feature type="compositionally biased region" description="Low complexity" evidence="5">
    <location>
        <begin position="132"/>
        <end position="161"/>
    </location>
</feature>
<name>A0A7S0ZGH8_9RHOD</name>
<evidence type="ECO:0000259" key="7">
    <source>
        <dbReference type="PROSITE" id="PS51294"/>
    </source>
</evidence>
<feature type="compositionally biased region" description="Basic and acidic residues" evidence="5">
    <location>
        <begin position="649"/>
        <end position="659"/>
    </location>
</feature>
<feature type="region of interest" description="Disordered" evidence="5">
    <location>
        <begin position="530"/>
        <end position="739"/>
    </location>
</feature>
<sequence>MNKDEVQHKYSSVDPPWKTQRLLGGERVESGYVRNDDAVQGQSGEVRTSSPVKARKPYTISKSRETWSEDEHARFLEAIELYHRDWKAIKSHVKTKDLHQIRSHAQKHFAKIEKLNTGEYIPPPRPKRRASKPYPRNLRPAESSRNSNLSSASSHSSAPAAQVTSSVTPEASVTPECNAAYVNAGAPGAACVVGGRPQQRHRMDEMVYSLYEQQLWQQQQQQVQQIEAANHMSMIGEGYGIVSRIPHSLLAYGRIQPSGNHQFYHSHSGDVHLHHGTYVHPAHIPYTAPHRLPTHVGTGGNQDPPVRINMLSDLGMAAGLDISPHHLAAKSGGCATGSSNHRAVMYGAATMGAANSMMEMFAGSNEPKRFHSDSAPAQQNECAWRHHLQHRTVYNNNQEPSTDPKSRNELKSVGAPGLQSNKSGAVCAKEGAQSEYATRSLQMKVDETASAPRIPSFFKPPKSPSAVSPLQSSNAPPHKVVVSLPMKSVESEPASSCEQEPISADDSQHAVVGLQQELAKNRVEFTRKGVQNTEANASKVPCVSGSPGVAVESGGCDQSSGSRERSVNDLGGSGNGNEQDEDLNNNSSDLPSSADIEVIMMRRPTKLKEGQHVEDRNQDCLEDNPSSDGSGGPSDEPRGQRKQRAVKSSKVEHEERNSGEDGCEETGSRELSPSGSNEGEGGGYQQGQQRPQAVQSESKPAKTRPRLDEVASSSCSAPASSSASPELVEPHSKSEGKRSLSAVGVEIENSRFEEVIGVVESLQQLKCDVKEKNLSAENVTTSISDGDRAIE</sequence>
<evidence type="ECO:0008006" key="9">
    <source>
        <dbReference type="Google" id="ProtNLM"/>
    </source>
</evidence>
<dbReference type="InterPro" id="IPR006447">
    <property type="entry name" value="Myb_dom_plants"/>
</dbReference>
<dbReference type="InterPro" id="IPR017884">
    <property type="entry name" value="SANT_dom"/>
</dbReference>
<dbReference type="Pfam" id="PF00249">
    <property type="entry name" value="Myb_DNA-binding"/>
    <property type="match status" value="1"/>
</dbReference>
<dbReference type="CDD" id="cd00167">
    <property type="entry name" value="SANT"/>
    <property type="match status" value="1"/>
</dbReference>
<dbReference type="PANTHER" id="PTHR12802:SF146">
    <property type="entry name" value="PROTEIN REVEILLE 3"/>
    <property type="match status" value="1"/>
</dbReference>
<feature type="region of interest" description="Disordered" evidence="5">
    <location>
        <begin position="112"/>
        <end position="167"/>
    </location>
</feature>
<feature type="compositionally biased region" description="Low complexity" evidence="5">
    <location>
        <begin position="711"/>
        <end position="725"/>
    </location>
</feature>
<evidence type="ECO:0000259" key="6">
    <source>
        <dbReference type="PROSITE" id="PS51293"/>
    </source>
</evidence>
<dbReference type="AlphaFoldDB" id="A0A7S0ZGH8"/>
<gene>
    <name evidence="8" type="ORF">TOLI1172_LOCUS5453</name>
</gene>
<dbReference type="GO" id="GO:0003677">
    <property type="term" value="F:DNA binding"/>
    <property type="evidence" value="ECO:0007669"/>
    <property type="project" value="UniProtKB-KW"/>
</dbReference>
<keyword evidence="4" id="KW-0539">Nucleus</keyword>
<dbReference type="Gene3D" id="1.10.10.60">
    <property type="entry name" value="Homeodomain-like"/>
    <property type="match status" value="1"/>
</dbReference>
<feature type="region of interest" description="Disordered" evidence="5">
    <location>
        <begin position="455"/>
        <end position="477"/>
    </location>
</feature>
<dbReference type="InterPro" id="IPR001005">
    <property type="entry name" value="SANT/Myb"/>
</dbReference>
<protein>
    <recommendedName>
        <fullName evidence="9">HTH myb-type domain-containing protein</fullName>
    </recommendedName>
</protein>
<dbReference type="InterPro" id="IPR009057">
    <property type="entry name" value="Homeodomain-like_sf"/>
</dbReference>
<keyword evidence="3" id="KW-0804">Transcription</keyword>
<dbReference type="SMART" id="SM00717">
    <property type="entry name" value="SANT"/>
    <property type="match status" value="1"/>
</dbReference>
<feature type="compositionally biased region" description="Low complexity" evidence="5">
    <location>
        <begin position="584"/>
        <end position="595"/>
    </location>
</feature>
<feature type="compositionally biased region" description="Basic and acidic residues" evidence="5">
    <location>
        <begin position="606"/>
        <end position="619"/>
    </location>
</feature>
<feature type="compositionally biased region" description="Polar residues" evidence="5">
    <location>
        <begin position="466"/>
        <end position="475"/>
    </location>
</feature>
<evidence type="ECO:0000256" key="3">
    <source>
        <dbReference type="ARBA" id="ARBA00023163"/>
    </source>
</evidence>
<dbReference type="PROSITE" id="PS51294">
    <property type="entry name" value="HTH_MYB"/>
    <property type="match status" value="1"/>
</dbReference>
<evidence type="ECO:0000256" key="1">
    <source>
        <dbReference type="ARBA" id="ARBA00023015"/>
    </source>
</evidence>
<dbReference type="PROSITE" id="PS51293">
    <property type="entry name" value="SANT"/>
    <property type="match status" value="1"/>
</dbReference>
<evidence type="ECO:0000256" key="2">
    <source>
        <dbReference type="ARBA" id="ARBA00023125"/>
    </source>
</evidence>
<feature type="compositionally biased region" description="Low complexity" evidence="5">
    <location>
        <begin position="686"/>
        <end position="696"/>
    </location>
</feature>
<feature type="region of interest" description="Disordered" evidence="5">
    <location>
        <begin position="393"/>
        <end position="426"/>
    </location>
</feature>
<reference evidence="8" key="1">
    <citation type="submission" date="2021-01" db="EMBL/GenBank/DDBJ databases">
        <authorList>
            <person name="Corre E."/>
            <person name="Pelletier E."/>
            <person name="Niang G."/>
            <person name="Scheremetjew M."/>
            <person name="Finn R."/>
            <person name="Kale V."/>
            <person name="Holt S."/>
            <person name="Cochrane G."/>
            <person name="Meng A."/>
            <person name="Brown T."/>
            <person name="Cohen L."/>
        </authorList>
    </citation>
    <scope>NUCLEOTIDE SEQUENCE</scope>
    <source>
        <strain evidence="8">CCMP3278</strain>
    </source>
</reference>
<proteinExistence type="predicted"/>
<keyword evidence="2" id="KW-0238">DNA-binding</keyword>
<accession>A0A7S0ZGH8</accession>
<evidence type="ECO:0000256" key="4">
    <source>
        <dbReference type="ARBA" id="ARBA00023242"/>
    </source>
</evidence>
<organism evidence="8">
    <name type="scientific">Timspurckia oligopyrenoides</name>
    <dbReference type="NCBI Taxonomy" id="708627"/>
    <lineage>
        <taxon>Eukaryota</taxon>
        <taxon>Rhodophyta</taxon>
        <taxon>Bangiophyceae</taxon>
        <taxon>Porphyridiales</taxon>
        <taxon>Porphyridiaceae</taxon>
        <taxon>Timspurckia</taxon>
    </lineage>
</organism>
<keyword evidence="1" id="KW-0805">Transcription regulation</keyword>
<dbReference type="PANTHER" id="PTHR12802">
    <property type="entry name" value="SWI/SNF COMPLEX-RELATED"/>
    <property type="match status" value="1"/>
</dbReference>
<feature type="compositionally biased region" description="Basic and acidic residues" evidence="5">
    <location>
        <begin position="728"/>
        <end position="738"/>
    </location>
</feature>
<feature type="domain" description="HTH myb-type" evidence="7">
    <location>
        <begin position="59"/>
        <end position="113"/>
    </location>
</feature>
<evidence type="ECO:0000256" key="5">
    <source>
        <dbReference type="SAM" id="MobiDB-lite"/>
    </source>
</evidence>
<dbReference type="EMBL" id="HBFP01007595">
    <property type="protein sequence ID" value="CAD8821058.1"/>
    <property type="molecule type" value="Transcribed_RNA"/>
</dbReference>
<evidence type="ECO:0000313" key="8">
    <source>
        <dbReference type="EMBL" id="CAD8821058.1"/>
    </source>
</evidence>
<dbReference type="NCBIfam" id="TIGR01557">
    <property type="entry name" value="myb_SHAQKYF"/>
    <property type="match status" value="1"/>
</dbReference>
<feature type="domain" description="SANT" evidence="6">
    <location>
        <begin position="62"/>
        <end position="113"/>
    </location>
</feature>